<evidence type="ECO:0000313" key="6">
    <source>
        <dbReference type="Proteomes" id="UP001152797"/>
    </source>
</evidence>
<evidence type="ECO:0000313" key="5">
    <source>
        <dbReference type="EMBL" id="CAL4785164.1"/>
    </source>
</evidence>
<dbReference type="EMBL" id="CAMXCT020002388">
    <property type="protein sequence ID" value="CAL1151227.1"/>
    <property type="molecule type" value="Genomic_DNA"/>
</dbReference>
<reference evidence="3" key="1">
    <citation type="submission" date="2022-10" db="EMBL/GenBank/DDBJ databases">
        <authorList>
            <person name="Chen Y."/>
            <person name="Dougan E. K."/>
            <person name="Chan C."/>
            <person name="Rhodes N."/>
            <person name="Thang M."/>
        </authorList>
    </citation>
    <scope>NUCLEOTIDE SEQUENCE</scope>
</reference>
<protein>
    <submittedName>
        <fullName evidence="5">Pentatricopeptide repeat-containing protein At5g02860</fullName>
    </submittedName>
</protein>
<sequence>MARGAFAASWEDGPAFPVLDVRLKHAFRDLDDATILPRPLSRQCVNDWLGDGSGLQGLASRRRGHEIGILDLEVSKLALSAPFTNTVIAAYLQGLPRDQGQGYPPQGQAPQGYPPGQPGAYPGQGYPPQGPQQGAPPVTQELRGRKVLLSRRALLRSPRRPLSQESCPPLGLSSSYLASTSGAGNQPHKEAVEEMLLVILRTVTWKMKDRAPRKASRLATDNVLCVSAERQSAWRHCSFQGSVIDRRLIRNCKVLCPPYNRETGSLEYAIAVGSLGRRLLWLQAFALWKQMQSQSVQSDIIVWNSLASAANDAGRWPQAHALLNLAPAANLPLTAVSFTTLAQRQLWTFSLQLLEFAQDIGIQTGALCNAAISACAAQQLWQKALKILDVASQGLPGGADVIACSACITACQGAHEWQQALTVFDHLGPSKADAVAFSACIEACGRGQQWQIGLSLLQEMRFLLLQPNVVTWASLTAACSLGAWSQALAVLAASKTNQAFSAVATGAALAACEASRRWRVSMSLLQDLVFAALDPTVVIYNSVLSAVRRSGSMMIRRLQENMSLYRLVPTMATYDVVLAACEAESTRSSASQAVTRQDKKPRRAPSGVFTIVQKVCHFLPKDPKIFVAQKCADPCRHDGRNTKDSIHEVCCGRKMISFDAQLVQHTEVHPNERVVQAQNRALHHVFKNQTLGKPNYVIPIPTTALAFRFRSLIV</sequence>
<feature type="compositionally biased region" description="Low complexity" evidence="2">
    <location>
        <begin position="99"/>
        <end position="111"/>
    </location>
</feature>
<evidence type="ECO:0000256" key="2">
    <source>
        <dbReference type="SAM" id="MobiDB-lite"/>
    </source>
</evidence>
<dbReference type="Proteomes" id="UP001152797">
    <property type="component" value="Unassembled WGS sequence"/>
</dbReference>
<dbReference type="Pfam" id="PF13812">
    <property type="entry name" value="PPR_3"/>
    <property type="match status" value="1"/>
</dbReference>
<evidence type="ECO:0000313" key="4">
    <source>
        <dbReference type="EMBL" id="CAL1151227.1"/>
    </source>
</evidence>
<dbReference type="AlphaFoldDB" id="A0A9P1G5A2"/>
<dbReference type="EMBL" id="CAMXCT030002388">
    <property type="protein sequence ID" value="CAL4785164.1"/>
    <property type="molecule type" value="Genomic_DNA"/>
</dbReference>
<name>A0A9P1G5A2_9DINO</name>
<dbReference type="PANTHER" id="PTHR47447:SF17">
    <property type="entry name" value="OS12G0638900 PROTEIN"/>
    <property type="match status" value="1"/>
</dbReference>
<proteinExistence type="predicted"/>
<keyword evidence="6" id="KW-1185">Reference proteome</keyword>
<dbReference type="InterPro" id="IPR011990">
    <property type="entry name" value="TPR-like_helical_dom_sf"/>
</dbReference>
<feature type="compositionally biased region" description="Low complexity" evidence="2">
    <location>
        <begin position="118"/>
        <end position="137"/>
    </location>
</feature>
<organism evidence="3">
    <name type="scientific">Cladocopium goreaui</name>
    <dbReference type="NCBI Taxonomy" id="2562237"/>
    <lineage>
        <taxon>Eukaryota</taxon>
        <taxon>Sar</taxon>
        <taxon>Alveolata</taxon>
        <taxon>Dinophyceae</taxon>
        <taxon>Suessiales</taxon>
        <taxon>Symbiodiniaceae</taxon>
        <taxon>Cladocopium</taxon>
    </lineage>
</organism>
<keyword evidence="1" id="KW-0677">Repeat</keyword>
<dbReference type="InterPro" id="IPR002885">
    <property type="entry name" value="PPR_rpt"/>
</dbReference>
<evidence type="ECO:0000313" key="3">
    <source>
        <dbReference type="EMBL" id="CAI3997852.1"/>
    </source>
</evidence>
<dbReference type="OrthoDB" id="10674024at2759"/>
<dbReference type="EMBL" id="CAMXCT010002388">
    <property type="protein sequence ID" value="CAI3997852.1"/>
    <property type="molecule type" value="Genomic_DNA"/>
</dbReference>
<reference evidence="4" key="2">
    <citation type="submission" date="2024-04" db="EMBL/GenBank/DDBJ databases">
        <authorList>
            <person name="Chen Y."/>
            <person name="Shah S."/>
            <person name="Dougan E. K."/>
            <person name="Thang M."/>
            <person name="Chan C."/>
        </authorList>
    </citation>
    <scope>NUCLEOTIDE SEQUENCE [LARGE SCALE GENOMIC DNA]</scope>
</reference>
<evidence type="ECO:0000256" key="1">
    <source>
        <dbReference type="ARBA" id="ARBA00022737"/>
    </source>
</evidence>
<accession>A0A9P1G5A2</accession>
<dbReference type="Gene3D" id="1.25.40.10">
    <property type="entry name" value="Tetratricopeptide repeat domain"/>
    <property type="match status" value="3"/>
</dbReference>
<gene>
    <name evidence="3" type="ORF">C1SCF055_LOCUS24194</name>
</gene>
<feature type="region of interest" description="Disordered" evidence="2">
    <location>
        <begin position="98"/>
        <end position="138"/>
    </location>
</feature>
<dbReference type="PANTHER" id="PTHR47447">
    <property type="entry name" value="OS03G0856100 PROTEIN"/>
    <property type="match status" value="1"/>
</dbReference>
<comment type="caution">
    <text evidence="3">The sequence shown here is derived from an EMBL/GenBank/DDBJ whole genome shotgun (WGS) entry which is preliminary data.</text>
</comment>